<protein>
    <submittedName>
        <fullName evidence="2">Uncharacterized protein</fullName>
    </submittedName>
</protein>
<feature type="compositionally biased region" description="Low complexity" evidence="1">
    <location>
        <begin position="10"/>
        <end position="24"/>
    </location>
</feature>
<reference evidence="2 3" key="1">
    <citation type="submission" date="2021-05" db="EMBL/GenBank/DDBJ databases">
        <title>Kineosporia and Streptomyces sp. nov. two new marine actinobacteria isolated from Coral.</title>
        <authorList>
            <person name="Buangrab K."/>
            <person name="Sutthacheep M."/>
            <person name="Yeemin T."/>
            <person name="Harunari E."/>
            <person name="Igarashi Y."/>
            <person name="Kanchanasin P."/>
            <person name="Tanasupawat S."/>
            <person name="Phongsopitanun W."/>
        </authorList>
    </citation>
    <scope>NUCLEOTIDE SEQUENCE [LARGE SCALE GENOMIC DNA]</scope>
    <source>
        <strain evidence="2 3">J2-2</strain>
    </source>
</reference>
<gene>
    <name evidence="2" type="ORF">KIH74_09260</name>
</gene>
<proteinExistence type="predicted"/>
<name>A0ABS5TFY9_9ACTN</name>
<sequence>MIHRISEFRTTIASAAGQQSATTSEMNRSVAGRRPVWRDRARHRRRGIDGHERRP</sequence>
<evidence type="ECO:0000313" key="2">
    <source>
        <dbReference type="EMBL" id="MBT0769106.1"/>
    </source>
</evidence>
<evidence type="ECO:0000313" key="3">
    <source>
        <dbReference type="Proteomes" id="UP001197247"/>
    </source>
</evidence>
<dbReference type="Proteomes" id="UP001197247">
    <property type="component" value="Unassembled WGS sequence"/>
</dbReference>
<dbReference type="EMBL" id="JAHBAY010000003">
    <property type="protein sequence ID" value="MBT0769106.1"/>
    <property type="molecule type" value="Genomic_DNA"/>
</dbReference>
<accession>A0ABS5TFY9</accession>
<keyword evidence="3" id="KW-1185">Reference proteome</keyword>
<dbReference type="RefSeq" id="WP_214155394.1">
    <property type="nucleotide sequence ID" value="NZ_JAHBAY010000003.1"/>
</dbReference>
<feature type="region of interest" description="Disordered" evidence="1">
    <location>
        <begin position="1"/>
        <end position="55"/>
    </location>
</feature>
<comment type="caution">
    <text evidence="2">The sequence shown here is derived from an EMBL/GenBank/DDBJ whole genome shotgun (WGS) entry which is preliminary data.</text>
</comment>
<organism evidence="2 3">
    <name type="scientific">Kineosporia corallincola</name>
    <dbReference type="NCBI Taxonomy" id="2835133"/>
    <lineage>
        <taxon>Bacteria</taxon>
        <taxon>Bacillati</taxon>
        <taxon>Actinomycetota</taxon>
        <taxon>Actinomycetes</taxon>
        <taxon>Kineosporiales</taxon>
        <taxon>Kineosporiaceae</taxon>
        <taxon>Kineosporia</taxon>
    </lineage>
</organism>
<evidence type="ECO:0000256" key="1">
    <source>
        <dbReference type="SAM" id="MobiDB-lite"/>
    </source>
</evidence>